<keyword evidence="2" id="KW-0378">Hydrolase</keyword>
<accession>A0A7X3CSR2</accession>
<feature type="domain" description="AB hydrolase-1" evidence="1">
    <location>
        <begin position="25"/>
        <end position="258"/>
    </location>
</feature>
<comment type="caution">
    <text evidence="2">The sequence shown here is derived from an EMBL/GenBank/DDBJ whole genome shotgun (WGS) entry which is preliminary data.</text>
</comment>
<protein>
    <submittedName>
        <fullName evidence="2">Alpha/beta fold hydrolase</fullName>
    </submittedName>
</protein>
<dbReference type="Pfam" id="PF00561">
    <property type="entry name" value="Abhydrolase_1"/>
    <property type="match status" value="1"/>
</dbReference>
<dbReference type="GO" id="GO:0016787">
    <property type="term" value="F:hydrolase activity"/>
    <property type="evidence" value="ECO:0007669"/>
    <property type="project" value="UniProtKB-KW"/>
</dbReference>
<dbReference type="InterPro" id="IPR000073">
    <property type="entry name" value="AB_hydrolase_1"/>
</dbReference>
<dbReference type="EMBL" id="WNZX01000010">
    <property type="protein sequence ID" value="MUG71587.1"/>
    <property type="molecule type" value="Genomic_DNA"/>
</dbReference>
<dbReference type="PANTHER" id="PTHR46438:SF11">
    <property type="entry name" value="LIPASE-RELATED"/>
    <property type="match status" value="1"/>
</dbReference>
<dbReference type="RefSeq" id="WP_127605518.1">
    <property type="nucleotide sequence ID" value="NZ_JARTHJ010000112.1"/>
</dbReference>
<dbReference type="InterPro" id="IPR029058">
    <property type="entry name" value="AB_hydrolase_fold"/>
</dbReference>
<evidence type="ECO:0000313" key="2">
    <source>
        <dbReference type="EMBL" id="MUG71587.1"/>
    </source>
</evidence>
<dbReference type="SUPFAM" id="SSF53474">
    <property type="entry name" value="alpha/beta-Hydrolases"/>
    <property type="match status" value="1"/>
</dbReference>
<dbReference type="AlphaFoldDB" id="A0A7X3CSR2"/>
<evidence type="ECO:0000259" key="1">
    <source>
        <dbReference type="Pfam" id="PF00561"/>
    </source>
</evidence>
<dbReference type="PANTHER" id="PTHR46438">
    <property type="entry name" value="ALPHA/BETA-HYDROLASES SUPERFAMILY PROTEIN"/>
    <property type="match status" value="1"/>
</dbReference>
<dbReference type="PRINTS" id="PR00412">
    <property type="entry name" value="EPOXHYDRLASE"/>
</dbReference>
<organism evidence="2 3">
    <name type="scientific">Paenibacillus validus</name>
    <dbReference type="NCBI Taxonomy" id="44253"/>
    <lineage>
        <taxon>Bacteria</taxon>
        <taxon>Bacillati</taxon>
        <taxon>Bacillota</taxon>
        <taxon>Bacilli</taxon>
        <taxon>Bacillales</taxon>
        <taxon>Paenibacillaceae</taxon>
        <taxon>Paenibacillus</taxon>
    </lineage>
</organism>
<dbReference type="Proteomes" id="UP000450917">
    <property type="component" value="Unassembled WGS sequence"/>
</dbReference>
<gene>
    <name evidence="2" type="ORF">GNP93_13000</name>
</gene>
<name>A0A7X3CSR2_9BACL</name>
<dbReference type="PRINTS" id="PR00111">
    <property type="entry name" value="ABHYDROLASE"/>
</dbReference>
<dbReference type="Gene3D" id="3.40.50.1820">
    <property type="entry name" value="alpha/beta hydrolase"/>
    <property type="match status" value="1"/>
</dbReference>
<evidence type="ECO:0000313" key="3">
    <source>
        <dbReference type="Proteomes" id="UP000450917"/>
    </source>
</evidence>
<reference evidence="2 3" key="1">
    <citation type="submission" date="2019-11" db="EMBL/GenBank/DDBJ databases">
        <title>Draft genome sequences of five Paenibacillus species of dairy origin.</title>
        <authorList>
            <person name="Olajide A.M."/>
            <person name="Chen S."/>
            <person name="Lapointe G."/>
        </authorList>
    </citation>
    <scope>NUCLEOTIDE SEQUENCE [LARGE SCALE GENOMIC DNA]</scope>
    <source>
        <strain evidence="2 3">2CS3</strain>
    </source>
</reference>
<keyword evidence="3" id="KW-1185">Reference proteome</keyword>
<sequence length="272" mass="30793">MSEQGYFEKIGGHQVYFHEGGEGEPLLLIHGSGPGVSAWANWRPVYPILSKKHRLYAPDLIGFGSSDKPKSIQYGVDVWVEQMIAFIETKKLGPLSIVGNSLGGGIALHLAYRRPDLVKKLVLMGSAGIQFQLTEGLDQVWGYTPSLETMKKLIHLFSYDKRFAENDDLVQMRYKSTLNEENQAAFASMFPAPRQRHVNALALSEEQLRSIEVPVLLFHGREDQIIPIEETSWRLSQLLPNAELHTFSNCGHWTQIEKTESFCKLIDYFLDT</sequence>
<proteinExistence type="predicted"/>
<dbReference type="InterPro" id="IPR000639">
    <property type="entry name" value="Epox_hydrolase-like"/>
</dbReference>